<dbReference type="Gene3D" id="1.10.287.770">
    <property type="entry name" value="YojJ-like"/>
    <property type="match status" value="1"/>
</dbReference>
<dbReference type="GO" id="GO:0005886">
    <property type="term" value="C:plasma membrane"/>
    <property type="evidence" value="ECO:0007669"/>
    <property type="project" value="TreeGrafter"/>
</dbReference>
<keyword evidence="11 12" id="KW-0407">Ion channel</keyword>
<keyword evidence="10 12" id="KW-0739">Sodium transport</keyword>
<dbReference type="Gene3D" id="2.60.470.10">
    <property type="entry name" value="Acid-sensing ion channels like domains"/>
    <property type="match status" value="1"/>
</dbReference>
<dbReference type="EMBL" id="VCGU01000004">
    <property type="protein sequence ID" value="TRY76662.1"/>
    <property type="molecule type" value="Genomic_DNA"/>
</dbReference>
<name>A0A553PG59_TIGCA</name>
<keyword evidence="3 12" id="KW-0813">Transport</keyword>
<keyword evidence="8 12" id="KW-0406">Ion transport</keyword>
<comment type="similarity">
    <text evidence="2 12">Belongs to the amiloride-sensitive sodium channel (TC 1.A.6) family.</text>
</comment>
<evidence type="ECO:0000256" key="9">
    <source>
        <dbReference type="ARBA" id="ARBA00023136"/>
    </source>
</evidence>
<dbReference type="STRING" id="6832.A0A553PG59"/>
<feature type="transmembrane region" description="Helical" evidence="13">
    <location>
        <begin position="536"/>
        <end position="563"/>
    </location>
</feature>
<evidence type="ECO:0000256" key="1">
    <source>
        <dbReference type="ARBA" id="ARBA00004141"/>
    </source>
</evidence>
<dbReference type="PANTHER" id="PTHR11690">
    <property type="entry name" value="AMILORIDE-SENSITIVE SODIUM CHANNEL-RELATED"/>
    <property type="match status" value="1"/>
</dbReference>
<comment type="subcellular location">
    <subcellularLocation>
        <location evidence="1">Membrane</location>
        <topology evidence="1">Multi-pass membrane protein</topology>
    </subcellularLocation>
</comment>
<evidence type="ECO:0000256" key="10">
    <source>
        <dbReference type="ARBA" id="ARBA00023201"/>
    </source>
</evidence>
<feature type="transmembrane region" description="Helical" evidence="13">
    <location>
        <begin position="85"/>
        <end position="106"/>
    </location>
</feature>
<reference evidence="14 15" key="1">
    <citation type="journal article" date="2018" name="Nat. Ecol. Evol.">
        <title>Genomic signatures of mitonuclear coevolution across populations of Tigriopus californicus.</title>
        <authorList>
            <person name="Barreto F.S."/>
            <person name="Watson E.T."/>
            <person name="Lima T.G."/>
            <person name="Willett C.S."/>
            <person name="Edmands S."/>
            <person name="Li W."/>
            <person name="Burton R.S."/>
        </authorList>
    </citation>
    <scope>NUCLEOTIDE SEQUENCE [LARGE SCALE GENOMIC DNA]</scope>
    <source>
        <strain evidence="14 15">San Diego</strain>
    </source>
</reference>
<comment type="caution">
    <text evidence="14">The sequence shown here is derived from an EMBL/GenBank/DDBJ whole genome shotgun (WGS) entry which is preliminary data.</text>
</comment>
<evidence type="ECO:0000256" key="8">
    <source>
        <dbReference type="ARBA" id="ARBA00023065"/>
    </source>
</evidence>
<dbReference type="OMA" id="MKLHRMW"/>
<evidence type="ECO:0000313" key="15">
    <source>
        <dbReference type="Proteomes" id="UP000318571"/>
    </source>
</evidence>
<protein>
    <recommendedName>
        <fullName evidence="16">Pickpocket protein 28</fullName>
    </recommendedName>
</protein>
<keyword evidence="5 12" id="KW-0812">Transmembrane</keyword>
<evidence type="ECO:0000256" key="3">
    <source>
        <dbReference type="ARBA" id="ARBA00022448"/>
    </source>
</evidence>
<organism evidence="14 15">
    <name type="scientific">Tigriopus californicus</name>
    <name type="common">Marine copepod</name>
    <dbReference type="NCBI Taxonomy" id="6832"/>
    <lineage>
        <taxon>Eukaryota</taxon>
        <taxon>Metazoa</taxon>
        <taxon>Ecdysozoa</taxon>
        <taxon>Arthropoda</taxon>
        <taxon>Crustacea</taxon>
        <taxon>Multicrustacea</taxon>
        <taxon>Hexanauplia</taxon>
        <taxon>Copepoda</taxon>
        <taxon>Harpacticoida</taxon>
        <taxon>Harpacticidae</taxon>
        <taxon>Tigriopus</taxon>
    </lineage>
</organism>
<keyword evidence="6 13" id="KW-1133">Transmembrane helix</keyword>
<keyword evidence="15" id="KW-1185">Reference proteome</keyword>
<accession>A0A553PG59</accession>
<dbReference type="PRINTS" id="PR01078">
    <property type="entry name" value="AMINACHANNEL"/>
</dbReference>
<dbReference type="InterPro" id="IPR001873">
    <property type="entry name" value="ENaC"/>
</dbReference>
<gene>
    <name evidence="14" type="ORF">TCAL_12307</name>
</gene>
<keyword evidence="9 13" id="KW-0472">Membrane</keyword>
<dbReference type="GO" id="GO:0015280">
    <property type="term" value="F:ligand-gated sodium channel activity"/>
    <property type="evidence" value="ECO:0007669"/>
    <property type="project" value="TreeGrafter"/>
</dbReference>
<evidence type="ECO:0000256" key="7">
    <source>
        <dbReference type="ARBA" id="ARBA00023053"/>
    </source>
</evidence>
<dbReference type="PANTHER" id="PTHR11690:SF288">
    <property type="entry name" value="AMILORIDE-SENSITIVE NA+ CHANNEL-RELATED"/>
    <property type="match status" value="1"/>
</dbReference>
<evidence type="ECO:0000256" key="12">
    <source>
        <dbReference type="RuleBase" id="RU000679"/>
    </source>
</evidence>
<evidence type="ECO:0008006" key="16">
    <source>
        <dbReference type="Google" id="ProtNLM"/>
    </source>
</evidence>
<evidence type="ECO:0000256" key="4">
    <source>
        <dbReference type="ARBA" id="ARBA00022461"/>
    </source>
</evidence>
<evidence type="ECO:0000313" key="14">
    <source>
        <dbReference type="EMBL" id="TRY76662.1"/>
    </source>
</evidence>
<feature type="non-terminal residue" evidence="14">
    <location>
        <position position="574"/>
    </location>
</feature>
<sequence length="574" mass="65942">MKISKNSRQDRGLKRYLRSILPVDKMPQTHTVKLDRSDKNQAWNPKSDRNTELISNVEQSFFSQTTIHGLKYLLEPKKTRFERGFWILAVICSWAFAAFMIIQVLAKWQESPILVSYDSTTTPIWELPFPALTICNMNKVQRSRIEAIEAILKRNASNDFYAKERRFATEICQKTTARHSELQRAPSNQDVSVANLDIDGKMLQHYMNNLGQDCSQMLLRCEFKGISRNCSELFIPVITDEGRCCSFNIMPESIMFKDVEDHEETVKLWSHWDMETGYRFGPNEYDGEINITSDAEPMPRRAVAPGLHMGLSVLLDVREQEYYCSGTESIGFKALLHTPATLPEMIEYGFAFEPGSETFLAVTPEMIHAEEQIHGISYIKRQCYLKGERRLKYLNHYTFLNCFMECASNFTFKTCDCVAYYMPRNSKTMPICAPERHACVDRAIKIVQESAFDDKHAENTECNCLPPCSDFSYPHETSKSKLKAALLNLSQDLIKAHPEFLNESYVNHNLALVHLHFQNLHFIRHLRSELFGLTDFFATIGGLLGLSMGFSVLSLVEIVYFLVLKLLCKAIKPN</sequence>
<keyword evidence="7" id="KW-0915">Sodium</keyword>
<evidence type="ECO:0000256" key="2">
    <source>
        <dbReference type="ARBA" id="ARBA00007193"/>
    </source>
</evidence>
<dbReference type="Pfam" id="PF00858">
    <property type="entry name" value="ASC"/>
    <property type="match status" value="1"/>
</dbReference>
<evidence type="ECO:0000256" key="13">
    <source>
        <dbReference type="SAM" id="Phobius"/>
    </source>
</evidence>
<keyword evidence="4 12" id="KW-0894">Sodium channel</keyword>
<dbReference type="AlphaFoldDB" id="A0A553PG59"/>
<evidence type="ECO:0000256" key="5">
    <source>
        <dbReference type="ARBA" id="ARBA00022692"/>
    </source>
</evidence>
<dbReference type="Proteomes" id="UP000318571">
    <property type="component" value="Chromosome 5"/>
</dbReference>
<evidence type="ECO:0000256" key="6">
    <source>
        <dbReference type="ARBA" id="ARBA00022989"/>
    </source>
</evidence>
<evidence type="ECO:0000256" key="11">
    <source>
        <dbReference type="ARBA" id="ARBA00023303"/>
    </source>
</evidence>
<proteinExistence type="inferred from homology"/>